<gene>
    <name evidence="5" type="ORF">M427DRAFT_114887</name>
</gene>
<dbReference type="Pfam" id="PF07690">
    <property type="entry name" value="MFS_1"/>
    <property type="match status" value="1"/>
</dbReference>
<evidence type="ECO:0000256" key="2">
    <source>
        <dbReference type="ARBA" id="ARBA00006727"/>
    </source>
</evidence>
<dbReference type="PANTHER" id="PTHR11360:SF284">
    <property type="entry name" value="EG:103B4.3 PROTEIN-RELATED"/>
    <property type="match status" value="1"/>
</dbReference>
<feature type="compositionally biased region" description="Basic and acidic residues" evidence="3">
    <location>
        <begin position="18"/>
        <end position="32"/>
    </location>
</feature>
<dbReference type="PROSITE" id="PS50850">
    <property type="entry name" value="MFS"/>
    <property type="match status" value="1"/>
</dbReference>
<dbReference type="Proteomes" id="UP000070544">
    <property type="component" value="Unassembled WGS sequence"/>
</dbReference>
<feature type="domain" description="Major facilitator superfamily (MFS) profile" evidence="4">
    <location>
        <begin position="122"/>
        <end position="514"/>
    </location>
</feature>
<dbReference type="Gene3D" id="1.20.1250.20">
    <property type="entry name" value="MFS general substrate transporter like domains"/>
    <property type="match status" value="1"/>
</dbReference>
<dbReference type="InterPro" id="IPR011701">
    <property type="entry name" value="MFS"/>
</dbReference>
<protein>
    <submittedName>
        <fullName evidence="5">MFS general substrate transporter</fullName>
    </submittedName>
</protein>
<evidence type="ECO:0000313" key="6">
    <source>
        <dbReference type="Proteomes" id="UP000070544"/>
    </source>
</evidence>
<feature type="compositionally biased region" description="Polar residues" evidence="3">
    <location>
        <begin position="53"/>
        <end position="63"/>
    </location>
</feature>
<sequence>MSQTPVTQDLGVFPDNSEVPRRSDVETKETQGERGTQGTPKSDDKTAKDDSPRQNLDSRNLSSTEKDSAVAGLLIREIDIKGSERKEETVVISLDESEPAGTDNAGGGKVSLFQEGGVEGILVLVAAFLGMFFGMGLMFTWGVFMRFFFYNQVLPGTSLFQLAFVGSMNMAFQNVLGPFMGYVQNRLGHQLCVFIGGLLVTLSFLLASFSSTLWQLLITQGIMYGTATAFMYFSYVAVPIQYFSRNRALAIGIVVSGSGLGGMSLGPLSQRMIDDLGHRWALRVIAVMSGTVVMASSYFLKGKVGRGAKGGKLFEWEFFKDPNFLRLFLSGFFMMWGFFIPFGYIPSYAVNIGLSSSDGALILGLTNGASAAGRVAIGYYADRVGNVNALTLCQVVSALLYFGLWPFAKSYVPLLLFGLGFGFFSGGFISLFPSFIAQVWGVDKITQRMGLQFSGSLPGAIAGQPVAGLFLDHYTTKLLDGSISIDYLPAILWGASMFSMCGFLTVWVRMDLAGWKLRKKI</sequence>
<dbReference type="OMA" id="HIPRSHA"/>
<dbReference type="GO" id="GO:0016020">
    <property type="term" value="C:membrane"/>
    <property type="evidence" value="ECO:0007669"/>
    <property type="project" value="UniProtKB-SubCell"/>
</dbReference>
<feature type="compositionally biased region" description="Basic and acidic residues" evidence="3">
    <location>
        <begin position="41"/>
        <end position="52"/>
    </location>
</feature>
<dbReference type="InterPro" id="IPR020846">
    <property type="entry name" value="MFS_dom"/>
</dbReference>
<dbReference type="GO" id="GO:0022857">
    <property type="term" value="F:transmembrane transporter activity"/>
    <property type="evidence" value="ECO:0007669"/>
    <property type="project" value="InterPro"/>
</dbReference>
<evidence type="ECO:0000259" key="4">
    <source>
        <dbReference type="PROSITE" id="PS50850"/>
    </source>
</evidence>
<reference evidence="5 6" key="1">
    <citation type="journal article" date="2015" name="Genome Biol. Evol.">
        <title>Phylogenomic analyses indicate that early fungi evolved digesting cell walls of algal ancestors of land plants.</title>
        <authorList>
            <person name="Chang Y."/>
            <person name="Wang S."/>
            <person name="Sekimoto S."/>
            <person name="Aerts A.L."/>
            <person name="Choi C."/>
            <person name="Clum A."/>
            <person name="LaButti K.M."/>
            <person name="Lindquist E.A."/>
            <person name="Yee Ngan C."/>
            <person name="Ohm R.A."/>
            <person name="Salamov A.A."/>
            <person name="Grigoriev I.V."/>
            <person name="Spatafora J.W."/>
            <person name="Berbee M.L."/>
        </authorList>
    </citation>
    <scope>NUCLEOTIDE SEQUENCE [LARGE SCALE GENOMIC DNA]</scope>
    <source>
        <strain evidence="5 6">JEL478</strain>
    </source>
</reference>
<feature type="region of interest" description="Disordered" evidence="3">
    <location>
        <begin position="1"/>
        <end position="64"/>
    </location>
</feature>
<dbReference type="EMBL" id="KQ965800">
    <property type="protein sequence ID" value="KXS11519.1"/>
    <property type="molecule type" value="Genomic_DNA"/>
</dbReference>
<evidence type="ECO:0000313" key="5">
    <source>
        <dbReference type="EMBL" id="KXS11519.1"/>
    </source>
</evidence>
<name>A0A139A4B6_GONPJ</name>
<dbReference type="InterPro" id="IPR050327">
    <property type="entry name" value="Proton-linked_MCT"/>
</dbReference>
<dbReference type="AlphaFoldDB" id="A0A139A4B6"/>
<proteinExistence type="inferred from homology"/>
<comment type="similarity">
    <text evidence="2">Belongs to the major facilitator superfamily. Monocarboxylate porter (TC 2.A.1.13) family.</text>
</comment>
<dbReference type="SUPFAM" id="SSF103473">
    <property type="entry name" value="MFS general substrate transporter"/>
    <property type="match status" value="1"/>
</dbReference>
<dbReference type="PANTHER" id="PTHR11360">
    <property type="entry name" value="MONOCARBOXYLATE TRANSPORTER"/>
    <property type="match status" value="1"/>
</dbReference>
<evidence type="ECO:0000256" key="1">
    <source>
        <dbReference type="ARBA" id="ARBA00004141"/>
    </source>
</evidence>
<accession>A0A139A4B6</accession>
<dbReference type="InterPro" id="IPR036259">
    <property type="entry name" value="MFS_trans_sf"/>
</dbReference>
<keyword evidence="6" id="KW-1185">Reference proteome</keyword>
<organism evidence="5 6">
    <name type="scientific">Gonapodya prolifera (strain JEL478)</name>
    <name type="common">Monoblepharis prolifera</name>
    <dbReference type="NCBI Taxonomy" id="1344416"/>
    <lineage>
        <taxon>Eukaryota</taxon>
        <taxon>Fungi</taxon>
        <taxon>Fungi incertae sedis</taxon>
        <taxon>Chytridiomycota</taxon>
        <taxon>Chytridiomycota incertae sedis</taxon>
        <taxon>Monoblepharidomycetes</taxon>
        <taxon>Monoblepharidales</taxon>
        <taxon>Gonapodyaceae</taxon>
        <taxon>Gonapodya</taxon>
    </lineage>
</organism>
<evidence type="ECO:0000256" key="3">
    <source>
        <dbReference type="SAM" id="MobiDB-lite"/>
    </source>
</evidence>
<dbReference type="OrthoDB" id="2213137at2759"/>
<comment type="subcellular location">
    <subcellularLocation>
        <location evidence="1">Membrane</location>
        <topology evidence="1">Multi-pass membrane protein</topology>
    </subcellularLocation>
</comment>